<dbReference type="InterPro" id="IPR004474">
    <property type="entry name" value="LytR_CpsA_psr"/>
</dbReference>
<dbReference type="Proteomes" id="UP000198280">
    <property type="component" value="Unassembled WGS sequence"/>
</dbReference>
<accession>A0A239AN72</accession>
<evidence type="ECO:0000259" key="3">
    <source>
        <dbReference type="Pfam" id="PF03816"/>
    </source>
</evidence>
<comment type="similarity">
    <text evidence="1">Belongs to the LytR/CpsA/Psr (LCP) family.</text>
</comment>
<name>A0A239AN72_9ACTN</name>
<sequence length="459" mass="48936">MRRGLRVLGAVSLGILTASGIGHAVLGHMDDRLARVDAFAGMKNRPSPTKGTNFLLVGTDVRRGLTQTQRTGLRLGGEPCDCTDTMMLAHLSRDGRRVSVVALPRDSYAELPRAGKLKWAWGVGGPALAVGTVEKMTGVKVDHYAEFDFGSFMKTVDGIGGVDLCFARPLRDPVTGLDLPAGTVRADGGTALRYVRSGHLPGSPDLQRMQNQQRFLAALVRRVTDIGLLQNPVKLDQVAKAALGSVRADRQTKPDDLIALATGLRGGFGARSVEFATVPVDATPFRVQGVGTTLRWDVKGAKRIFDALREDRPLTGPDGGPLATPSPSAPEPEQVDVPPKSIRVQVNNGTTVNGLGARVDKELRHLGFRTTGSPGNTVRHDAEYTVIHYDPGWDRSAKALGTALPYAELRRVSGLGPTLRITVGADYDGVTPVRAGEPDPPAAPPVELQPMRGDRILCG</sequence>
<dbReference type="Gene3D" id="3.40.630.190">
    <property type="entry name" value="LCP protein"/>
    <property type="match status" value="1"/>
</dbReference>
<dbReference type="Gene3D" id="3.30.70.2390">
    <property type="match status" value="1"/>
</dbReference>
<dbReference type="Pfam" id="PF03816">
    <property type="entry name" value="LytR_cpsA_psr"/>
    <property type="match status" value="1"/>
</dbReference>
<evidence type="ECO:0000313" key="6">
    <source>
        <dbReference type="Proteomes" id="UP000198280"/>
    </source>
</evidence>
<feature type="domain" description="LytR/CpsA/Psr regulator C-terminal" evidence="4">
    <location>
        <begin position="341"/>
        <end position="427"/>
    </location>
</feature>
<keyword evidence="6" id="KW-1185">Reference proteome</keyword>
<dbReference type="PANTHER" id="PTHR33392">
    <property type="entry name" value="POLYISOPRENYL-TEICHOIC ACID--PEPTIDOGLYCAN TEICHOIC ACID TRANSFERASE TAGU"/>
    <property type="match status" value="1"/>
</dbReference>
<dbReference type="Pfam" id="PF13399">
    <property type="entry name" value="LytR_C"/>
    <property type="match status" value="1"/>
</dbReference>
<protein>
    <submittedName>
        <fullName evidence="5">Transcriptional attenuator, LytR family</fullName>
    </submittedName>
</protein>
<evidence type="ECO:0000256" key="2">
    <source>
        <dbReference type="SAM" id="MobiDB-lite"/>
    </source>
</evidence>
<evidence type="ECO:0000256" key="1">
    <source>
        <dbReference type="ARBA" id="ARBA00006068"/>
    </source>
</evidence>
<feature type="region of interest" description="Disordered" evidence="2">
    <location>
        <begin position="309"/>
        <end position="338"/>
    </location>
</feature>
<reference evidence="5 6" key="1">
    <citation type="submission" date="2017-06" db="EMBL/GenBank/DDBJ databases">
        <authorList>
            <person name="Kim H.J."/>
            <person name="Triplett B.A."/>
        </authorList>
    </citation>
    <scope>NUCLEOTIDE SEQUENCE [LARGE SCALE GENOMIC DNA]</scope>
    <source>
        <strain evidence="5 6">CGMCC 4.1858</strain>
    </source>
</reference>
<evidence type="ECO:0000313" key="5">
    <source>
        <dbReference type="EMBL" id="SNR96494.1"/>
    </source>
</evidence>
<dbReference type="InterPro" id="IPR050922">
    <property type="entry name" value="LytR/CpsA/Psr_CW_biosynth"/>
</dbReference>
<feature type="domain" description="Cell envelope-related transcriptional attenuator" evidence="3">
    <location>
        <begin position="83"/>
        <end position="223"/>
    </location>
</feature>
<dbReference type="EMBL" id="FZOF01000002">
    <property type="protein sequence ID" value="SNR96494.1"/>
    <property type="molecule type" value="Genomic_DNA"/>
</dbReference>
<dbReference type="PANTHER" id="PTHR33392:SF6">
    <property type="entry name" value="POLYISOPRENYL-TEICHOIC ACID--PEPTIDOGLYCAN TEICHOIC ACID TRANSFERASE TAGU"/>
    <property type="match status" value="1"/>
</dbReference>
<organism evidence="5 6">
    <name type="scientific">Actinacidiphila glaucinigra</name>
    <dbReference type="NCBI Taxonomy" id="235986"/>
    <lineage>
        <taxon>Bacteria</taxon>
        <taxon>Bacillati</taxon>
        <taxon>Actinomycetota</taxon>
        <taxon>Actinomycetes</taxon>
        <taxon>Kitasatosporales</taxon>
        <taxon>Streptomycetaceae</taxon>
        <taxon>Actinacidiphila</taxon>
    </lineage>
</organism>
<proteinExistence type="inferred from homology"/>
<dbReference type="NCBIfam" id="TIGR00350">
    <property type="entry name" value="lytR_cpsA_psr"/>
    <property type="match status" value="1"/>
</dbReference>
<gene>
    <name evidence="5" type="ORF">SAMN05216252_10229</name>
</gene>
<dbReference type="AlphaFoldDB" id="A0A239AN72"/>
<evidence type="ECO:0000259" key="4">
    <source>
        <dbReference type="Pfam" id="PF13399"/>
    </source>
</evidence>
<dbReference type="InterPro" id="IPR027381">
    <property type="entry name" value="LytR/CpsA/Psr_C"/>
</dbReference>